<dbReference type="GeneID" id="59291089"/>
<proteinExistence type="predicted"/>
<dbReference type="OrthoDB" id="10387871at2759"/>
<keyword evidence="2" id="KW-1185">Reference proteome</keyword>
<dbReference type="Proteomes" id="UP000578531">
    <property type="component" value="Unassembled WGS sequence"/>
</dbReference>
<dbReference type="EMBL" id="JACCJC010000049">
    <property type="protein sequence ID" value="KAF6232333.1"/>
    <property type="molecule type" value="Genomic_DNA"/>
</dbReference>
<dbReference type="RefSeq" id="XP_037161762.1">
    <property type="nucleotide sequence ID" value="XM_037311328.1"/>
</dbReference>
<reference evidence="1 2" key="1">
    <citation type="journal article" date="2020" name="Genomics">
        <title>Complete, high-quality genomes from long-read metagenomic sequencing of two wolf lichen thalli reveals enigmatic genome architecture.</title>
        <authorList>
            <person name="McKenzie S.K."/>
            <person name="Walston R.F."/>
            <person name="Allen J.L."/>
        </authorList>
    </citation>
    <scope>NUCLEOTIDE SEQUENCE [LARGE SCALE GENOMIC DNA]</scope>
    <source>
        <strain evidence="1">WasteWater2</strain>
    </source>
</reference>
<sequence length="319" mass="35673">MALERYGTSRLRAARQDYESAVARRRWYREVGKGLPPGITNWEHYHLEDPPDLNTAHLQMHNLTELHVTKFVHGGTALQVSLPSRIEKAASVERTHIHIGDSDPHVLGLVRIELDTAYDPSLVAVFANVDLRDEAQVSLRVFRFDFGDDKVEQLAVDILEWNGSNETVYQLGSGPLQSAANLQDSVRPFFANNGYIPKTDVVVETVNELITRKVAVRCNASSAWLPKMTAVNGGHEDREFPAYPVGWCTLCQPVATPNQRPANPVEPTQTPPHVNMRTVLGNIIDRKRRYDSDDSLGSGQINHINNADKLVRQEGQNCV</sequence>
<comment type="caution">
    <text evidence="1">The sequence shown here is derived from an EMBL/GenBank/DDBJ whole genome shotgun (WGS) entry which is preliminary data.</text>
</comment>
<dbReference type="AlphaFoldDB" id="A0A8H6FPI2"/>
<gene>
    <name evidence="1" type="ORF">HO173_009438</name>
</gene>
<evidence type="ECO:0000313" key="2">
    <source>
        <dbReference type="Proteomes" id="UP000578531"/>
    </source>
</evidence>
<organism evidence="1 2">
    <name type="scientific">Letharia columbiana</name>
    <dbReference type="NCBI Taxonomy" id="112416"/>
    <lineage>
        <taxon>Eukaryota</taxon>
        <taxon>Fungi</taxon>
        <taxon>Dikarya</taxon>
        <taxon>Ascomycota</taxon>
        <taxon>Pezizomycotina</taxon>
        <taxon>Lecanoromycetes</taxon>
        <taxon>OSLEUM clade</taxon>
        <taxon>Lecanoromycetidae</taxon>
        <taxon>Lecanorales</taxon>
        <taxon>Lecanorineae</taxon>
        <taxon>Parmeliaceae</taxon>
        <taxon>Letharia</taxon>
    </lineage>
</organism>
<protein>
    <submittedName>
        <fullName evidence="1">Uncharacterized protein</fullName>
    </submittedName>
</protein>
<accession>A0A8H6FPI2</accession>
<name>A0A8H6FPI2_9LECA</name>
<evidence type="ECO:0000313" key="1">
    <source>
        <dbReference type="EMBL" id="KAF6232333.1"/>
    </source>
</evidence>